<keyword evidence="4" id="KW-1185">Reference proteome</keyword>
<protein>
    <submittedName>
        <fullName evidence="3">Helix-turn-helix domain-containing protein</fullName>
    </submittedName>
</protein>
<dbReference type="SMART" id="SM00530">
    <property type="entry name" value="HTH_XRE"/>
    <property type="match status" value="1"/>
</dbReference>
<dbReference type="Gene3D" id="1.10.260.40">
    <property type="entry name" value="lambda repressor-like DNA-binding domains"/>
    <property type="match status" value="1"/>
</dbReference>
<dbReference type="RefSeq" id="WP_223876594.1">
    <property type="nucleotide sequence ID" value="NZ_BJDJ01000003.1"/>
</dbReference>
<sequence>MTKGQRIAELRKSKNLSQVALAKALHVSSSTVGMWETDSRAIKDEDIINISNFFNVSTDYLLGKYEDINTVPSWASEKDKIDLDQYLQSNIPMGFQGIDLDKETRQKVRAFITGIFWEEKQKMKNEGKK</sequence>
<dbReference type="Proteomes" id="UP001596282">
    <property type="component" value="Unassembled WGS sequence"/>
</dbReference>
<feature type="domain" description="HTH cro/C1-type" evidence="2">
    <location>
        <begin position="7"/>
        <end position="61"/>
    </location>
</feature>
<name>A0ABW1RY27_9LACO</name>
<keyword evidence="1" id="KW-0238">DNA-binding</keyword>
<dbReference type="CDD" id="cd00093">
    <property type="entry name" value="HTH_XRE"/>
    <property type="match status" value="1"/>
</dbReference>
<dbReference type="InterPro" id="IPR001387">
    <property type="entry name" value="Cro/C1-type_HTH"/>
</dbReference>
<accession>A0ABW1RY27</accession>
<reference evidence="4" key="1">
    <citation type="journal article" date="2019" name="Int. J. Syst. Evol. Microbiol.">
        <title>The Global Catalogue of Microorganisms (GCM) 10K type strain sequencing project: providing services to taxonomists for standard genome sequencing and annotation.</title>
        <authorList>
            <consortium name="The Broad Institute Genomics Platform"/>
            <consortium name="The Broad Institute Genome Sequencing Center for Infectious Disease"/>
            <person name="Wu L."/>
            <person name="Ma J."/>
        </authorList>
    </citation>
    <scope>NUCLEOTIDE SEQUENCE [LARGE SCALE GENOMIC DNA]</scope>
    <source>
        <strain evidence="4">CCM 8933</strain>
    </source>
</reference>
<evidence type="ECO:0000256" key="1">
    <source>
        <dbReference type="ARBA" id="ARBA00023125"/>
    </source>
</evidence>
<proteinExistence type="predicted"/>
<gene>
    <name evidence="3" type="ORF">ACFP5Y_03630</name>
</gene>
<dbReference type="PANTHER" id="PTHR46558">
    <property type="entry name" value="TRACRIPTIONAL REGULATORY PROTEIN-RELATED-RELATED"/>
    <property type="match status" value="1"/>
</dbReference>
<evidence type="ECO:0000259" key="2">
    <source>
        <dbReference type="PROSITE" id="PS50943"/>
    </source>
</evidence>
<dbReference type="InterPro" id="IPR010982">
    <property type="entry name" value="Lambda_DNA-bd_dom_sf"/>
</dbReference>
<evidence type="ECO:0000313" key="3">
    <source>
        <dbReference type="EMBL" id="MFC6180312.1"/>
    </source>
</evidence>
<dbReference type="Pfam" id="PF01381">
    <property type="entry name" value="HTH_3"/>
    <property type="match status" value="1"/>
</dbReference>
<comment type="caution">
    <text evidence="3">The sequence shown here is derived from an EMBL/GenBank/DDBJ whole genome shotgun (WGS) entry which is preliminary data.</text>
</comment>
<organism evidence="3 4">
    <name type="scientific">Lactiplantibacillus daowaiensis</name>
    <dbReference type="NCBI Taxonomy" id="2559918"/>
    <lineage>
        <taxon>Bacteria</taxon>
        <taxon>Bacillati</taxon>
        <taxon>Bacillota</taxon>
        <taxon>Bacilli</taxon>
        <taxon>Lactobacillales</taxon>
        <taxon>Lactobacillaceae</taxon>
        <taxon>Lactiplantibacillus</taxon>
    </lineage>
</organism>
<dbReference type="EMBL" id="JBHSSC010000009">
    <property type="protein sequence ID" value="MFC6180312.1"/>
    <property type="molecule type" value="Genomic_DNA"/>
</dbReference>
<dbReference type="PANTHER" id="PTHR46558:SF13">
    <property type="entry name" value="HTH-TYPE TRANSCRIPTIONAL REGULATOR IMMR"/>
    <property type="match status" value="1"/>
</dbReference>
<evidence type="ECO:0000313" key="4">
    <source>
        <dbReference type="Proteomes" id="UP001596282"/>
    </source>
</evidence>
<dbReference type="PROSITE" id="PS50943">
    <property type="entry name" value="HTH_CROC1"/>
    <property type="match status" value="1"/>
</dbReference>
<dbReference type="SUPFAM" id="SSF47413">
    <property type="entry name" value="lambda repressor-like DNA-binding domains"/>
    <property type="match status" value="1"/>
</dbReference>